<evidence type="ECO:0000313" key="7">
    <source>
        <dbReference type="EMBL" id="GIG31852.1"/>
    </source>
</evidence>
<comment type="caution">
    <text evidence="8">The sequence shown here is derived from an EMBL/GenBank/DDBJ whole genome shotgun (WGS) entry which is preliminary data.</text>
</comment>
<gene>
    <name evidence="8" type="ORF">BKA21_000333</name>
    <name evidence="7" type="ORF">Col01nite_10110</name>
</gene>
<dbReference type="InterPro" id="IPR012340">
    <property type="entry name" value="NA-bd_OB-fold"/>
</dbReference>
<dbReference type="EC" id="6.5.1.1" evidence="2"/>
<dbReference type="Gene3D" id="3.30.1490.70">
    <property type="match status" value="1"/>
</dbReference>
<reference evidence="7 10" key="2">
    <citation type="submission" date="2021-01" db="EMBL/GenBank/DDBJ databases">
        <title>Whole genome shotgun sequence of Cellulomonas oligotrophica NBRC 109435.</title>
        <authorList>
            <person name="Komaki H."/>
            <person name="Tamura T."/>
        </authorList>
    </citation>
    <scope>NUCLEOTIDE SEQUENCE [LARGE SCALE GENOMIC DNA]</scope>
    <source>
        <strain evidence="7 10">NBRC 109435</strain>
    </source>
</reference>
<protein>
    <recommendedName>
        <fullName evidence="2">DNA ligase (ATP)</fullName>
        <ecNumber evidence="2">6.5.1.1</ecNumber>
    </recommendedName>
</protein>
<accession>A0A7Y9JXK0</accession>
<evidence type="ECO:0000256" key="2">
    <source>
        <dbReference type="ARBA" id="ARBA00012727"/>
    </source>
</evidence>
<keyword evidence="10" id="KW-1185">Reference proteome</keyword>
<comment type="catalytic activity">
    <reaction evidence="4">
        <text>ATP + (deoxyribonucleotide)n-3'-hydroxyl + 5'-phospho-(deoxyribonucleotide)m = (deoxyribonucleotide)n+m + AMP + diphosphate.</text>
        <dbReference type="EC" id="6.5.1.1"/>
    </reaction>
</comment>
<evidence type="ECO:0000256" key="4">
    <source>
        <dbReference type="ARBA" id="ARBA00034003"/>
    </source>
</evidence>
<feature type="domain" description="ATP-dependent DNA ligase family profile" evidence="6">
    <location>
        <begin position="104"/>
        <end position="238"/>
    </location>
</feature>
<proteinExistence type="inferred from homology"/>
<dbReference type="PANTHER" id="PTHR45674:SF4">
    <property type="entry name" value="DNA LIGASE 1"/>
    <property type="match status" value="1"/>
</dbReference>
<keyword evidence="3 8" id="KW-0436">Ligase</keyword>
<dbReference type="Gene3D" id="3.30.470.30">
    <property type="entry name" value="DNA ligase/mRNA capping enzyme"/>
    <property type="match status" value="1"/>
</dbReference>
<dbReference type="PANTHER" id="PTHR45674">
    <property type="entry name" value="DNA LIGASE 1/3 FAMILY MEMBER"/>
    <property type="match status" value="1"/>
</dbReference>
<dbReference type="Proteomes" id="UP000618382">
    <property type="component" value="Unassembled WGS sequence"/>
</dbReference>
<feature type="compositionally biased region" description="Pro residues" evidence="5">
    <location>
        <begin position="9"/>
        <end position="18"/>
    </location>
</feature>
<dbReference type="GO" id="GO:0006310">
    <property type="term" value="P:DNA recombination"/>
    <property type="evidence" value="ECO:0007669"/>
    <property type="project" value="InterPro"/>
</dbReference>
<dbReference type="Gene3D" id="2.40.50.140">
    <property type="entry name" value="Nucleic acid-binding proteins"/>
    <property type="match status" value="1"/>
</dbReference>
<name>A0A7Y9JXK0_9CELL</name>
<dbReference type="SUPFAM" id="SSF50249">
    <property type="entry name" value="Nucleic acid-binding proteins"/>
    <property type="match status" value="1"/>
</dbReference>
<dbReference type="InterPro" id="IPR012309">
    <property type="entry name" value="DNA_ligase_ATP-dep_C"/>
</dbReference>
<evidence type="ECO:0000313" key="8">
    <source>
        <dbReference type="EMBL" id="NYD84784.1"/>
    </source>
</evidence>
<dbReference type="EMBL" id="BONN01000002">
    <property type="protein sequence ID" value="GIG31852.1"/>
    <property type="molecule type" value="Genomic_DNA"/>
</dbReference>
<dbReference type="Pfam" id="PF04679">
    <property type="entry name" value="DNA_ligase_A_C"/>
    <property type="match status" value="1"/>
</dbReference>
<sequence length="317" mass="33445">MQPMLATAAPPPGRPPAGPGWAHEVKWDGVRALVTVHDGTWHVTARTGRDTTVAYPELAPLAAVPALAGGTVLDGEVVLLADGRPSFTALADRMHVRDARRAAALAAARPVALVVFDVLRHDGQDLTGAPFARRREVLDDVAPDLPGTVHVSPLYDDGAALWDATAQQGLEGVVSKRVASPYRPGVRSPDWVKAPHRHVRTALVAGWRPESTGTGRLGAVLLVAPDASGALRYLGRAGSGLGGPVGRDLDGRLRHAPAVRCAVADPVPAVDARGTVWVEPDVAVDVRYLTRTPSGRLRQPVVLGARTDADVDPWESR</sequence>
<dbReference type="PROSITE" id="PS50160">
    <property type="entry name" value="DNA_LIGASE_A3"/>
    <property type="match status" value="1"/>
</dbReference>
<evidence type="ECO:0000256" key="1">
    <source>
        <dbReference type="ARBA" id="ARBA00007572"/>
    </source>
</evidence>
<dbReference type="InterPro" id="IPR050191">
    <property type="entry name" value="ATP-dep_DNA_ligase"/>
</dbReference>
<dbReference type="EMBL" id="JACCBK010000001">
    <property type="protein sequence ID" value="NYD84784.1"/>
    <property type="molecule type" value="Genomic_DNA"/>
</dbReference>
<dbReference type="GO" id="GO:0005524">
    <property type="term" value="F:ATP binding"/>
    <property type="evidence" value="ECO:0007669"/>
    <property type="project" value="InterPro"/>
</dbReference>
<dbReference type="InterPro" id="IPR012310">
    <property type="entry name" value="DNA_ligase_ATP-dep_cent"/>
</dbReference>
<evidence type="ECO:0000256" key="3">
    <source>
        <dbReference type="ARBA" id="ARBA00022598"/>
    </source>
</evidence>
<dbReference type="CDD" id="cd07906">
    <property type="entry name" value="Adenylation_DNA_ligase_LigD_LigC"/>
    <property type="match status" value="1"/>
</dbReference>
<evidence type="ECO:0000256" key="5">
    <source>
        <dbReference type="SAM" id="MobiDB-lite"/>
    </source>
</evidence>
<dbReference type="GO" id="GO:0006281">
    <property type="term" value="P:DNA repair"/>
    <property type="evidence" value="ECO:0007669"/>
    <property type="project" value="InterPro"/>
</dbReference>
<dbReference type="Pfam" id="PF01068">
    <property type="entry name" value="DNA_ligase_A_M"/>
    <property type="match status" value="1"/>
</dbReference>
<dbReference type="CDD" id="cd07971">
    <property type="entry name" value="OBF_DNA_ligase_LigD"/>
    <property type="match status" value="1"/>
</dbReference>
<dbReference type="GO" id="GO:0003910">
    <property type="term" value="F:DNA ligase (ATP) activity"/>
    <property type="evidence" value="ECO:0007669"/>
    <property type="project" value="UniProtKB-EC"/>
</dbReference>
<evidence type="ECO:0000313" key="9">
    <source>
        <dbReference type="Proteomes" id="UP000577956"/>
    </source>
</evidence>
<dbReference type="AlphaFoldDB" id="A0A7Y9JXK0"/>
<reference evidence="8 9" key="1">
    <citation type="submission" date="2020-07" db="EMBL/GenBank/DDBJ databases">
        <title>Sequencing the genomes of 1000 actinobacteria strains.</title>
        <authorList>
            <person name="Klenk H.-P."/>
        </authorList>
    </citation>
    <scope>NUCLEOTIDE SEQUENCE [LARGE SCALE GENOMIC DNA]</scope>
    <source>
        <strain evidence="8 9">DSM 24482</strain>
    </source>
</reference>
<dbReference type="Proteomes" id="UP000577956">
    <property type="component" value="Unassembled WGS sequence"/>
</dbReference>
<evidence type="ECO:0000313" key="10">
    <source>
        <dbReference type="Proteomes" id="UP000618382"/>
    </source>
</evidence>
<organism evidence="8 9">
    <name type="scientific">Cellulomonas oligotrophica</name>
    <dbReference type="NCBI Taxonomy" id="931536"/>
    <lineage>
        <taxon>Bacteria</taxon>
        <taxon>Bacillati</taxon>
        <taxon>Actinomycetota</taxon>
        <taxon>Actinomycetes</taxon>
        <taxon>Micrococcales</taxon>
        <taxon>Cellulomonadaceae</taxon>
        <taxon>Cellulomonas</taxon>
    </lineage>
</organism>
<dbReference type="SUPFAM" id="SSF56091">
    <property type="entry name" value="DNA ligase/mRNA capping enzyme, catalytic domain"/>
    <property type="match status" value="1"/>
</dbReference>
<evidence type="ECO:0000259" key="6">
    <source>
        <dbReference type="PROSITE" id="PS50160"/>
    </source>
</evidence>
<comment type="similarity">
    <text evidence="1">Belongs to the ATP-dependent DNA ligase family.</text>
</comment>
<feature type="region of interest" description="Disordered" evidence="5">
    <location>
        <begin position="1"/>
        <end position="20"/>
    </location>
</feature>